<gene>
    <name evidence="2" type="ORF">I316_02129</name>
</gene>
<evidence type="ECO:0000313" key="3">
    <source>
        <dbReference type="Proteomes" id="UP000092666"/>
    </source>
</evidence>
<dbReference type="PANTHER" id="PTHR36839">
    <property type="entry name" value="METALLO-BETA-LACTAMASE FAMILY PROTEIN (AFU_ORTHOLOGUE AFUA_5G12770)"/>
    <property type="match status" value="1"/>
</dbReference>
<dbReference type="InterPro" id="IPR036866">
    <property type="entry name" value="RibonucZ/Hydroxyglut_hydro"/>
</dbReference>
<dbReference type="SUPFAM" id="SSF56281">
    <property type="entry name" value="Metallo-hydrolase/oxidoreductase"/>
    <property type="match status" value="1"/>
</dbReference>
<protein>
    <submittedName>
        <fullName evidence="2">Hydrolase</fullName>
    </submittedName>
</protein>
<accession>A0A1B9GZ25</accession>
<evidence type="ECO:0000256" key="1">
    <source>
        <dbReference type="SAM" id="MobiDB-lite"/>
    </source>
</evidence>
<reference evidence="3" key="2">
    <citation type="submission" date="2013-12" db="EMBL/GenBank/DDBJ databases">
        <title>Evolution of pathogenesis and genome organization in the Tremellales.</title>
        <authorList>
            <person name="Cuomo C."/>
            <person name="Litvintseva A."/>
            <person name="Heitman J."/>
            <person name="Chen Y."/>
            <person name="Sun S."/>
            <person name="Springer D."/>
            <person name="Dromer F."/>
            <person name="Young S."/>
            <person name="Zeng Q."/>
            <person name="Chapman S."/>
            <person name="Gujja S."/>
            <person name="Saif S."/>
            <person name="Birren B."/>
        </authorList>
    </citation>
    <scope>NUCLEOTIDE SEQUENCE [LARGE SCALE GENOMIC DNA]</scope>
    <source>
        <strain evidence="3">BCC8398</strain>
    </source>
</reference>
<dbReference type="STRING" id="1296120.A0A1B9GZ25"/>
<feature type="compositionally biased region" description="Polar residues" evidence="1">
    <location>
        <begin position="39"/>
        <end position="57"/>
    </location>
</feature>
<dbReference type="GO" id="GO:0016787">
    <property type="term" value="F:hydrolase activity"/>
    <property type="evidence" value="ECO:0007669"/>
    <property type="project" value="UniProtKB-KW"/>
</dbReference>
<proteinExistence type="predicted"/>
<dbReference type="PANTHER" id="PTHR36839:SF1">
    <property type="entry name" value="METALLO-BETA-LACTAMASE FAMILY PROTEIN (AFU_ORTHOLOGUE AFUA_5G12770)"/>
    <property type="match status" value="1"/>
</dbReference>
<name>A0A1B9GZ25_9TREE</name>
<evidence type="ECO:0000313" key="2">
    <source>
        <dbReference type="EMBL" id="OCF36255.1"/>
    </source>
</evidence>
<dbReference type="AlphaFoldDB" id="A0A1B9GZ25"/>
<feature type="region of interest" description="Disordered" evidence="1">
    <location>
        <begin position="39"/>
        <end position="63"/>
    </location>
</feature>
<feature type="region of interest" description="Disordered" evidence="1">
    <location>
        <begin position="87"/>
        <end position="107"/>
    </location>
</feature>
<keyword evidence="2" id="KW-0378">Hydrolase</keyword>
<dbReference type="OrthoDB" id="17458at2759"/>
<organism evidence="2 3">
    <name type="scientific">Kwoniella heveanensis BCC8398</name>
    <dbReference type="NCBI Taxonomy" id="1296120"/>
    <lineage>
        <taxon>Eukaryota</taxon>
        <taxon>Fungi</taxon>
        <taxon>Dikarya</taxon>
        <taxon>Basidiomycota</taxon>
        <taxon>Agaricomycotina</taxon>
        <taxon>Tremellomycetes</taxon>
        <taxon>Tremellales</taxon>
        <taxon>Cryptococcaceae</taxon>
        <taxon>Kwoniella</taxon>
    </lineage>
</organism>
<dbReference type="Proteomes" id="UP000092666">
    <property type="component" value="Unassembled WGS sequence"/>
</dbReference>
<keyword evidence="3" id="KW-1185">Reference proteome</keyword>
<reference evidence="2 3" key="1">
    <citation type="submission" date="2013-07" db="EMBL/GenBank/DDBJ databases">
        <title>The Genome Sequence of Cryptococcus heveanensis BCC8398.</title>
        <authorList>
            <consortium name="The Broad Institute Genome Sequencing Platform"/>
            <person name="Cuomo C."/>
            <person name="Litvintseva A."/>
            <person name="Chen Y."/>
            <person name="Heitman J."/>
            <person name="Sun S."/>
            <person name="Springer D."/>
            <person name="Dromer F."/>
            <person name="Young S.K."/>
            <person name="Zeng Q."/>
            <person name="Gargeya S."/>
            <person name="Fitzgerald M."/>
            <person name="Abouelleil A."/>
            <person name="Alvarado L."/>
            <person name="Berlin A.M."/>
            <person name="Chapman S.B."/>
            <person name="Dewar J."/>
            <person name="Goldberg J."/>
            <person name="Griggs A."/>
            <person name="Gujja S."/>
            <person name="Hansen M."/>
            <person name="Howarth C."/>
            <person name="Imamovic A."/>
            <person name="Larimer J."/>
            <person name="McCowan C."/>
            <person name="Murphy C."/>
            <person name="Pearson M."/>
            <person name="Priest M."/>
            <person name="Roberts A."/>
            <person name="Saif S."/>
            <person name="Shea T."/>
            <person name="Sykes S."/>
            <person name="Wortman J."/>
            <person name="Nusbaum C."/>
            <person name="Birren B."/>
        </authorList>
    </citation>
    <scope>NUCLEOTIDE SEQUENCE [LARGE SCALE GENOMIC DNA]</scope>
    <source>
        <strain evidence="2 3">BCC8398</strain>
    </source>
</reference>
<dbReference type="EMBL" id="KI669496">
    <property type="protein sequence ID" value="OCF36255.1"/>
    <property type="molecule type" value="Genomic_DNA"/>
</dbReference>
<sequence>MYVDLKPSPSIPLHALDALQDDALLPICVACGTQYPRSHQAVRSSSETRGKSPNASGAGSRDVPECPVCLDPRQYAPASGQQWTTLAELSKDQASGEEKGKGQERKHRLLVDERDERISMIVTEPGFGINQTPILIETADGSYVWDCAAFLSLPLIGHLTSLKRPLKGIAISHPHFFSTSLTWSRALNVPLYLNEDDKEWYQRLGDIRESDPVIWWTGYRELGRGVKVIQCGGHFPGSSVLYWDRLTEPAPPKDDLPTKPTPVSGILFTADTLMVQPTQRGFSFLWSVPNMIPLRPKAILRIYTTLKHLSFDEATSSWPNKWIRPSSSSSSSDSEANDDAKKALEESVILYLAAEGWRLDENGELVELVS</sequence>
<feature type="compositionally biased region" description="Basic and acidic residues" evidence="1">
    <location>
        <begin position="89"/>
        <end position="107"/>
    </location>
</feature>
<dbReference type="Gene3D" id="3.60.15.10">
    <property type="entry name" value="Ribonuclease Z/Hydroxyacylglutathione hydrolase-like"/>
    <property type="match status" value="1"/>
</dbReference>